<dbReference type="Proteomes" id="UP000286246">
    <property type="component" value="Unassembled WGS sequence"/>
</dbReference>
<dbReference type="AlphaFoldDB" id="A0A420AQY4"/>
<evidence type="ECO:0000313" key="2">
    <source>
        <dbReference type="EMBL" id="RKE46825.1"/>
    </source>
</evidence>
<dbReference type="InterPro" id="IPR011047">
    <property type="entry name" value="Quinoprotein_ADH-like_sf"/>
</dbReference>
<dbReference type="InterPro" id="IPR015943">
    <property type="entry name" value="WD40/YVTN_repeat-like_dom_sf"/>
</dbReference>
<protein>
    <submittedName>
        <fullName evidence="2">Outer membrane protein assembly factor BamB</fullName>
    </submittedName>
</protein>
<name>A0A420AQY4_SPHD1</name>
<evidence type="ECO:0000313" key="3">
    <source>
        <dbReference type="Proteomes" id="UP000286246"/>
    </source>
</evidence>
<dbReference type="InterPro" id="IPR002372">
    <property type="entry name" value="PQQ_rpt_dom"/>
</dbReference>
<comment type="caution">
    <text evidence="2">The sequence shown here is derived from an EMBL/GenBank/DDBJ whole genome shotgun (WGS) entry which is preliminary data.</text>
</comment>
<dbReference type="Gene3D" id="2.130.10.10">
    <property type="entry name" value="YVTN repeat-like/Quinoprotein amine dehydrogenase"/>
    <property type="match status" value="2"/>
</dbReference>
<sequence>MMFNRKYYCCYVAFLWGLIATLNQLYGQQLARSPDRQNYIRAAEIRLEPKVKWKFQTKGQIFASAIVFEDKVIVGSCDSNLYALDKTSGKIIWKYKTGGEIRSTAAIDLDLLYFVCSDGLLYALSIETGERRWTFATQGEKKQDTWDYFHSSPTISDGTVYFGSGDKHIYAVNGKSGELHWKFPTGGIVHASPTLAKEGVMIGSFDGYFYCLEKNGKLRWKFKTIGERYFPKGEIQFHAVAADSSVYFGARDFNMYALNIKDGTGYWVYHQPGSWTSVPSLSGEKLIVTMSDSYSVLALDKINGTKLVEPAVPLNTFSSAAIAGSNAFFGTLDGVIYRFDVAKGITTPIFQTESSKRNRHLFVDEQGKLRADLQEKYAHDINRLFTDYLQMGSIFSTIWIADSTLYFGAADGAVYAIE</sequence>
<dbReference type="InterPro" id="IPR018391">
    <property type="entry name" value="PQQ_b-propeller_rpt"/>
</dbReference>
<gene>
    <name evidence="2" type="ORF">DFQ12_3980</name>
</gene>
<dbReference type="PANTHER" id="PTHR34512:SF30">
    <property type="entry name" value="OUTER MEMBRANE PROTEIN ASSEMBLY FACTOR BAMB"/>
    <property type="match status" value="1"/>
</dbReference>
<organism evidence="2 3">
    <name type="scientific">Sphingobacterium detergens</name>
    <dbReference type="NCBI Taxonomy" id="1145106"/>
    <lineage>
        <taxon>Bacteria</taxon>
        <taxon>Pseudomonadati</taxon>
        <taxon>Bacteroidota</taxon>
        <taxon>Sphingobacteriia</taxon>
        <taxon>Sphingobacteriales</taxon>
        <taxon>Sphingobacteriaceae</taxon>
        <taxon>Sphingobacterium</taxon>
    </lineage>
</organism>
<evidence type="ECO:0000259" key="1">
    <source>
        <dbReference type="Pfam" id="PF13570"/>
    </source>
</evidence>
<dbReference type="RefSeq" id="WP_120260684.1">
    <property type="nucleotide sequence ID" value="NZ_RAPY01000004.1"/>
</dbReference>
<dbReference type="SUPFAM" id="SSF50998">
    <property type="entry name" value="Quinoprotein alcohol dehydrogenase-like"/>
    <property type="match status" value="1"/>
</dbReference>
<proteinExistence type="predicted"/>
<keyword evidence="3" id="KW-1185">Reference proteome</keyword>
<dbReference type="EMBL" id="RAPY01000004">
    <property type="protein sequence ID" value="RKE46825.1"/>
    <property type="molecule type" value="Genomic_DNA"/>
</dbReference>
<dbReference type="Pfam" id="PF13570">
    <property type="entry name" value="Beta-prop_ACSF4"/>
    <property type="match status" value="1"/>
</dbReference>
<reference evidence="2 3" key="1">
    <citation type="submission" date="2018-09" db="EMBL/GenBank/DDBJ databases">
        <title>Genomic Encyclopedia of Type Strains, Phase III (KMG-III): the genomes of soil and plant-associated and newly described type strains.</title>
        <authorList>
            <person name="Whitman W."/>
        </authorList>
    </citation>
    <scope>NUCLEOTIDE SEQUENCE [LARGE SCALE GENOMIC DNA]</scope>
    <source>
        <strain evidence="2 3">CECT 7938</strain>
    </source>
</reference>
<dbReference type="SMART" id="SM00564">
    <property type="entry name" value="PQQ"/>
    <property type="match status" value="7"/>
</dbReference>
<accession>A0A420AQY4</accession>
<dbReference type="OrthoDB" id="7012117at2"/>
<feature type="domain" description="Pyrrolo-quinoline quinone repeat" evidence="1">
    <location>
        <begin position="49"/>
        <end position="340"/>
    </location>
</feature>
<dbReference type="PANTHER" id="PTHR34512">
    <property type="entry name" value="CELL SURFACE PROTEIN"/>
    <property type="match status" value="1"/>
</dbReference>